<gene>
    <name evidence="1" type="ORF">K466DRAFT_602374</name>
</gene>
<protein>
    <submittedName>
        <fullName evidence="1">Uncharacterized protein</fullName>
    </submittedName>
</protein>
<dbReference type="Proteomes" id="UP000308197">
    <property type="component" value="Unassembled WGS sequence"/>
</dbReference>
<keyword evidence="2" id="KW-1185">Reference proteome</keyword>
<sequence>MADMLPLFEARYTQIAYDCAELMRWKANGQKRSKQASVPFWKAPAPLPQSVVDSVARLETHAHFKALLQRLLEKVDWLTDDYAGDRLLTSRILAQLAATTRNE</sequence>
<dbReference type="AlphaFoldDB" id="A0A5C3PDU6"/>
<dbReference type="InParanoid" id="A0A5C3PDU6"/>
<accession>A0A5C3PDU6</accession>
<proteinExistence type="predicted"/>
<organism evidence="1 2">
    <name type="scientific">Polyporus arcularius HHB13444</name>
    <dbReference type="NCBI Taxonomy" id="1314778"/>
    <lineage>
        <taxon>Eukaryota</taxon>
        <taxon>Fungi</taxon>
        <taxon>Dikarya</taxon>
        <taxon>Basidiomycota</taxon>
        <taxon>Agaricomycotina</taxon>
        <taxon>Agaricomycetes</taxon>
        <taxon>Polyporales</taxon>
        <taxon>Polyporaceae</taxon>
        <taxon>Polyporus</taxon>
    </lineage>
</organism>
<reference evidence="1 2" key="1">
    <citation type="journal article" date="2019" name="Nat. Ecol. Evol.">
        <title>Megaphylogeny resolves global patterns of mushroom evolution.</title>
        <authorList>
            <person name="Varga T."/>
            <person name="Krizsan K."/>
            <person name="Foldi C."/>
            <person name="Dima B."/>
            <person name="Sanchez-Garcia M."/>
            <person name="Sanchez-Ramirez S."/>
            <person name="Szollosi G.J."/>
            <person name="Szarkandi J.G."/>
            <person name="Papp V."/>
            <person name="Albert L."/>
            <person name="Andreopoulos W."/>
            <person name="Angelini C."/>
            <person name="Antonin V."/>
            <person name="Barry K.W."/>
            <person name="Bougher N.L."/>
            <person name="Buchanan P."/>
            <person name="Buyck B."/>
            <person name="Bense V."/>
            <person name="Catcheside P."/>
            <person name="Chovatia M."/>
            <person name="Cooper J."/>
            <person name="Damon W."/>
            <person name="Desjardin D."/>
            <person name="Finy P."/>
            <person name="Geml J."/>
            <person name="Haridas S."/>
            <person name="Hughes K."/>
            <person name="Justo A."/>
            <person name="Karasinski D."/>
            <person name="Kautmanova I."/>
            <person name="Kiss B."/>
            <person name="Kocsube S."/>
            <person name="Kotiranta H."/>
            <person name="LaButti K.M."/>
            <person name="Lechner B.E."/>
            <person name="Liimatainen K."/>
            <person name="Lipzen A."/>
            <person name="Lukacs Z."/>
            <person name="Mihaltcheva S."/>
            <person name="Morgado L.N."/>
            <person name="Niskanen T."/>
            <person name="Noordeloos M.E."/>
            <person name="Ohm R.A."/>
            <person name="Ortiz-Santana B."/>
            <person name="Ovrebo C."/>
            <person name="Racz N."/>
            <person name="Riley R."/>
            <person name="Savchenko A."/>
            <person name="Shiryaev A."/>
            <person name="Soop K."/>
            <person name="Spirin V."/>
            <person name="Szebenyi C."/>
            <person name="Tomsovsky M."/>
            <person name="Tulloss R.E."/>
            <person name="Uehling J."/>
            <person name="Grigoriev I.V."/>
            <person name="Vagvolgyi C."/>
            <person name="Papp T."/>
            <person name="Martin F.M."/>
            <person name="Miettinen O."/>
            <person name="Hibbett D.S."/>
            <person name="Nagy L.G."/>
        </authorList>
    </citation>
    <scope>NUCLEOTIDE SEQUENCE [LARGE SCALE GENOMIC DNA]</scope>
    <source>
        <strain evidence="1 2">HHB13444</strain>
    </source>
</reference>
<name>A0A5C3PDU6_9APHY</name>
<evidence type="ECO:0000313" key="2">
    <source>
        <dbReference type="Proteomes" id="UP000308197"/>
    </source>
</evidence>
<dbReference type="EMBL" id="ML211347">
    <property type="protein sequence ID" value="TFK84023.1"/>
    <property type="molecule type" value="Genomic_DNA"/>
</dbReference>
<evidence type="ECO:0000313" key="1">
    <source>
        <dbReference type="EMBL" id="TFK84023.1"/>
    </source>
</evidence>